<evidence type="ECO:0008006" key="4">
    <source>
        <dbReference type="Google" id="ProtNLM"/>
    </source>
</evidence>
<evidence type="ECO:0000313" key="3">
    <source>
        <dbReference type="Proteomes" id="UP000198701"/>
    </source>
</evidence>
<keyword evidence="1" id="KW-0472">Membrane</keyword>
<proteinExistence type="predicted"/>
<dbReference type="STRING" id="386301.SAMN05216282_10396"/>
<dbReference type="PANTHER" id="PTHR34989:SF1">
    <property type="entry name" value="PROTEIN HDED"/>
    <property type="match status" value="1"/>
</dbReference>
<keyword evidence="1" id="KW-0812">Transmembrane</keyword>
<dbReference type="Proteomes" id="UP000198701">
    <property type="component" value="Unassembled WGS sequence"/>
</dbReference>
<keyword evidence="1" id="KW-1133">Transmembrane helix</keyword>
<name>A0A1G8ZH17_9MICO</name>
<evidence type="ECO:0000256" key="1">
    <source>
        <dbReference type="SAM" id="Phobius"/>
    </source>
</evidence>
<dbReference type="EMBL" id="FNFU01000003">
    <property type="protein sequence ID" value="SDK14412.1"/>
    <property type="molecule type" value="Genomic_DNA"/>
</dbReference>
<dbReference type="RefSeq" id="WP_167738536.1">
    <property type="nucleotide sequence ID" value="NZ_FNFU01000003.1"/>
</dbReference>
<gene>
    <name evidence="2" type="ORF">SAMN05216282_10396</name>
</gene>
<sequence length="114" mass="12109">MLSILLGVLLVIAGIIGIRNRLSSLALLTMVIGISRIIEGVVGLVETSHDSSRWFGWLFGIVAIVAGTVLLLTPIESLGVLVWIGGIFLVGSGVIQLVQAFTFGKRARTHGESR</sequence>
<feature type="transmembrane region" description="Helical" evidence="1">
    <location>
        <begin position="54"/>
        <end position="75"/>
    </location>
</feature>
<dbReference type="PANTHER" id="PTHR34989">
    <property type="entry name" value="PROTEIN HDED"/>
    <property type="match status" value="1"/>
</dbReference>
<evidence type="ECO:0000313" key="2">
    <source>
        <dbReference type="EMBL" id="SDK14412.1"/>
    </source>
</evidence>
<feature type="transmembrane region" description="Helical" evidence="1">
    <location>
        <begin position="81"/>
        <end position="104"/>
    </location>
</feature>
<dbReference type="Pfam" id="PF03729">
    <property type="entry name" value="DUF308"/>
    <property type="match status" value="1"/>
</dbReference>
<dbReference type="InterPro" id="IPR052712">
    <property type="entry name" value="Acid_resist_chaperone_HdeD"/>
</dbReference>
<dbReference type="AlphaFoldDB" id="A0A1G8ZH17"/>
<accession>A0A1G8ZH17</accession>
<organism evidence="2 3">
    <name type="scientific">Cryobacterium psychrotolerans</name>
    <dbReference type="NCBI Taxonomy" id="386301"/>
    <lineage>
        <taxon>Bacteria</taxon>
        <taxon>Bacillati</taxon>
        <taxon>Actinomycetota</taxon>
        <taxon>Actinomycetes</taxon>
        <taxon>Micrococcales</taxon>
        <taxon>Microbacteriaceae</taxon>
        <taxon>Cryobacterium</taxon>
    </lineage>
</organism>
<feature type="transmembrane region" description="Helical" evidence="1">
    <location>
        <begin position="27"/>
        <end position="45"/>
    </location>
</feature>
<reference evidence="2 3" key="1">
    <citation type="submission" date="2016-10" db="EMBL/GenBank/DDBJ databases">
        <authorList>
            <person name="de Groot N.N."/>
        </authorList>
    </citation>
    <scope>NUCLEOTIDE SEQUENCE [LARGE SCALE GENOMIC DNA]</scope>
    <source>
        <strain evidence="2 3">CGMCC 1.5382</strain>
    </source>
</reference>
<protein>
    <recommendedName>
        <fullName evidence="4">DUF308 domain-containing protein</fullName>
    </recommendedName>
</protein>
<dbReference type="InterPro" id="IPR005325">
    <property type="entry name" value="DUF308_memb"/>
</dbReference>
<keyword evidence="3" id="KW-1185">Reference proteome</keyword>
<dbReference type="GO" id="GO:0005886">
    <property type="term" value="C:plasma membrane"/>
    <property type="evidence" value="ECO:0007669"/>
    <property type="project" value="TreeGrafter"/>
</dbReference>